<gene>
    <name evidence="10" type="primary">ecfT_1</name>
    <name evidence="9" type="synonym">ecfT</name>
    <name evidence="10" type="ORF">RTSSTS7063_00262</name>
</gene>
<feature type="transmembrane region" description="Helical" evidence="9">
    <location>
        <begin position="26"/>
        <end position="53"/>
    </location>
</feature>
<comment type="subunit">
    <text evidence="9">Forms a stable energy-coupling factor (ECF) transporter complex composed of 2 membrane-embedded substrate-binding proteins (S component), 2 ATP-binding proteins (A component) and 2 transmembrane proteins (T component).</text>
</comment>
<keyword evidence="7 9" id="KW-1133">Transmembrane helix</keyword>
<dbReference type="GO" id="GO:0005886">
    <property type="term" value="C:plasma membrane"/>
    <property type="evidence" value="ECO:0007669"/>
    <property type="project" value="UniProtKB-SubCell"/>
</dbReference>
<dbReference type="Proteomes" id="UP000363661">
    <property type="component" value="Unassembled WGS sequence"/>
</dbReference>
<dbReference type="InterPro" id="IPR003339">
    <property type="entry name" value="ABC/ECF_trnsptr_transmembrane"/>
</dbReference>
<dbReference type="Pfam" id="PF02361">
    <property type="entry name" value="CbiQ"/>
    <property type="match status" value="1"/>
</dbReference>
<keyword evidence="4 9" id="KW-0813">Transport</keyword>
<keyword evidence="5 9" id="KW-1003">Cell membrane</keyword>
<feature type="transmembrane region" description="Helical" evidence="9">
    <location>
        <begin position="248"/>
        <end position="267"/>
    </location>
</feature>
<comment type="function">
    <text evidence="9">Transmembrane (T) component of an energy-coupling factor (ECF) ABC-transporter complex. Unlike classic ABC transporters this ECF transporter provides the energy necessary to transport a number of different substrates.</text>
</comment>
<evidence type="ECO:0000256" key="7">
    <source>
        <dbReference type="ARBA" id="ARBA00022989"/>
    </source>
</evidence>
<evidence type="ECO:0000313" key="10">
    <source>
        <dbReference type="EMBL" id="VUW93732.1"/>
    </source>
</evidence>
<evidence type="ECO:0000256" key="6">
    <source>
        <dbReference type="ARBA" id="ARBA00022692"/>
    </source>
</evidence>
<evidence type="ECO:0000256" key="8">
    <source>
        <dbReference type="ARBA" id="ARBA00023136"/>
    </source>
</evidence>
<proteinExistence type="inferred from homology"/>
<dbReference type="GO" id="GO:0022857">
    <property type="term" value="F:transmembrane transporter activity"/>
    <property type="evidence" value="ECO:0007669"/>
    <property type="project" value="UniProtKB-UniRule"/>
</dbReference>
<feature type="transmembrane region" description="Helical" evidence="9">
    <location>
        <begin position="111"/>
        <end position="130"/>
    </location>
</feature>
<dbReference type="PANTHER" id="PTHR33514">
    <property type="entry name" value="PROTEIN ABCI12, CHLOROPLASTIC"/>
    <property type="match status" value="1"/>
</dbReference>
<evidence type="ECO:0000256" key="5">
    <source>
        <dbReference type="ARBA" id="ARBA00022475"/>
    </source>
</evidence>
<keyword evidence="8 9" id="KW-0472">Membrane</keyword>
<keyword evidence="6 9" id="KW-0812">Transmembrane</keyword>
<dbReference type="HAMAP" id="MF_01461">
    <property type="entry name" value="EcfT"/>
    <property type="match status" value="1"/>
</dbReference>
<name>A0A564SFJ6_9FIRM</name>
<dbReference type="PANTHER" id="PTHR33514:SF13">
    <property type="entry name" value="PROTEIN ABCI12, CHLOROPLASTIC"/>
    <property type="match status" value="1"/>
</dbReference>
<accession>A0A564SFJ6</accession>
<evidence type="ECO:0000256" key="3">
    <source>
        <dbReference type="ARBA" id="ARBA00014042"/>
    </source>
</evidence>
<evidence type="ECO:0000256" key="1">
    <source>
        <dbReference type="ARBA" id="ARBA00004651"/>
    </source>
</evidence>
<keyword evidence="11" id="KW-1185">Reference proteome</keyword>
<protein>
    <recommendedName>
        <fullName evidence="3 9">Energy-coupling factor transporter transmembrane protein EcfT</fullName>
        <shortName evidence="9">ECF transporter T component EcfT</shortName>
    </recommendedName>
</protein>
<comment type="similarity">
    <text evidence="2 9">Belongs to the energy-coupling factor EcfT family.</text>
</comment>
<sequence>MIRDITIGQYYPVQSPIHRLDPRVKIVCTLIFLVSLFVQNSVLGYALAFVFLACMIHVSKVPAKFIGKGLKPIVILLLFTVAMNLFLTRGGAVLFHWGIITITETGLRTSVFMAVRLVLLVAGSSLMTFTTTPNGLTDGLEKLLHPLNRIHVPVHEISMMMSIALRFIPILLEETDKIMKAQIARGADFESGNIIQRAKAMIPILVPLFVSAFRRANDLAMAMEARCYHGGEGRTKMKPLKYHYQDRLAYAITLGYLIAIVVIGRFVPFKLWIF</sequence>
<reference evidence="10 11" key="1">
    <citation type="submission" date="2019-07" db="EMBL/GenBank/DDBJ databases">
        <authorList>
            <person name="Hibberd C M."/>
            <person name="Gehrig L. J."/>
            <person name="Chang H.-W."/>
            <person name="Venkatesh S."/>
        </authorList>
    </citation>
    <scope>NUCLEOTIDE SEQUENCE [LARGE SCALE GENOMIC DNA]</scope>
    <source>
        <strain evidence="10">Ruminococcus_torques_SSTS_Bg7063</strain>
    </source>
</reference>
<evidence type="ECO:0000256" key="9">
    <source>
        <dbReference type="HAMAP-Rule" id="MF_01461"/>
    </source>
</evidence>
<evidence type="ECO:0000256" key="4">
    <source>
        <dbReference type="ARBA" id="ARBA00022448"/>
    </source>
</evidence>
<dbReference type="AlphaFoldDB" id="A0A564SFJ6"/>
<dbReference type="EMBL" id="CABHNA010000019">
    <property type="protein sequence ID" value="VUW93732.1"/>
    <property type="molecule type" value="Genomic_DNA"/>
</dbReference>
<feature type="transmembrane region" description="Helical" evidence="9">
    <location>
        <begin position="73"/>
        <end position="99"/>
    </location>
</feature>
<evidence type="ECO:0000313" key="11">
    <source>
        <dbReference type="Proteomes" id="UP000363661"/>
    </source>
</evidence>
<dbReference type="CDD" id="cd16914">
    <property type="entry name" value="EcfT"/>
    <property type="match status" value="1"/>
</dbReference>
<evidence type="ECO:0000256" key="2">
    <source>
        <dbReference type="ARBA" id="ARBA00005660"/>
    </source>
</evidence>
<comment type="subcellular location">
    <subcellularLocation>
        <location evidence="1 9">Cell membrane</location>
        <topology evidence="1 9">Multi-pass membrane protein</topology>
    </subcellularLocation>
</comment>
<dbReference type="RefSeq" id="WP_144366279.1">
    <property type="nucleotide sequence ID" value="NZ_CABHNA010000019.1"/>
</dbReference>
<organism evidence="10 11">
    <name type="scientific">[Ruminococcus] torques</name>
    <dbReference type="NCBI Taxonomy" id="33039"/>
    <lineage>
        <taxon>Bacteria</taxon>
        <taxon>Bacillati</taxon>
        <taxon>Bacillota</taxon>
        <taxon>Clostridia</taxon>
        <taxon>Lachnospirales</taxon>
        <taxon>Lachnospiraceae</taxon>
        <taxon>Mediterraneibacter</taxon>
    </lineage>
</organism>
<dbReference type="InterPro" id="IPR024919">
    <property type="entry name" value="EcfT"/>
</dbReference>